<dbReference type="InterPro" id="IPR015421">
    <property type="entry name" value="PyrdxlP-dep_Trfase_major"/>
</dbReference>
<organism evidence="7 8">
    <name type="scientific">Kuraishia capsulata CBS 1993</name>
    <dbReference type="NCBI Taxonomy" id="1382522"/>
    <lineage>
        <taxon>Eukaryota</taxon>
        <taxon>Fungi</taxon>
        <taxon>Dikarya</taxon>
        <taxon>Ascomycota</taxon>
        <taxon>Saccharomycotina</taxon>
        <taxon>Pichiomycetes</taxon>
        <taxon>Pichiales</taxon>
        <taxon>Pichiaceae</taxon>
        <taxon>Kuraishia</taxon>
    </lineage>
</organism>
<comment type="cofactor">
    <cofactor evidence="1">
        <name>pyridoxal 5'-phosphate</name>
        <dbReference type="ChEBI" id="CHEBI:597326"/>
    </cofactor>
</comment>
<protein>
    <recommendedName>
        <fullName evidence="6">Aminotransferase class I/classII large domain-containing protein</fullName>
    </recommendedName>
</protein>
<reference evidence="7" key="1">
    <citation type="submission" date="2013-12" db="EMBL/GenBank/DDBJ databases">
        <authorList>
            <person name="Genoscope - CEA"/>
        </authorList>
    </citation>
    <scope>NUCLEOTIDE SEQUENCE</scope>
    <source>
        <strain evidence="7">CBS 1993</strain>
    </source>
</reference>
<dbReference type="PANTHER" id="PTHR42790:SF2">
    <property type="entry name" value="AROMATIC AMINO ACID AMINOTRANSFERASE 2"/>
    <property type="match status" value="1"/>
</dbReference>
<dbReference type="Pfam" id="PF00155">
    <property type="entry name" value="Aminotran_1_2"/>
    <property type="match status" value="1"/>
</dbReference>
<evidence type="ECO:0000256" key="1">
    <source>
        <dbReference type="ARBA" id="ARBA00001933"/>
    </source>
</evidence>
<dbReference type="SUPFAM" id="SSF53383">
    <property type="entry name" value="PLP-dependent transferases"/>
    <property type="match status" value="1"/>
</dbReference>
<keyword evidence="5" id="KW-0663">Pyridoxal phosphate</keyword>
<dbReference type="AlphaFoldDB" id="W6MMW0"/>
<dbReference type="GO" id="GO:0030170">
    <property type="term" value="F:pyridoxal phosphate binding"/>
    <property type="evidence" value="ECO:0007669"/>
    <property type="project" value="InterPro"/>
</dbReference>
<evidence type="ECO:0000256" key="4">
    <source>
        <dbReference type="ARBA" id="ARBA00022679"/>
    </source>
</evidence>
<accession>W6MMW0</accession>
<dbReference type="GO" id="GO:0019878">
    <property type="term" value="P:lysine biosynthetic process via aminoadipic acid"/>
    <property type="evidence" value="ECO:0007669"/>
    <property type="project" value="TreeGrafter"/>
</dbReference>
<feature type="domain" description="Aminotransferase class I/classII large" evidence="6">
    <location>
        <begin position="85"/>
        <end position="460"/>
    </location>
</feature>
<evidence type="ECO:0000256" key="5">
    <source>
        <dbReference type="ARBA" id="ARBA00022898"/>
    </source>
</evidence>
<dbReference type="PANTHER" id="PTHR42790">
    <property type="entry name" value="AMINOTRANSFERASE"/>
    <property type="match status" value="1"/>
</dbReference>
<reference evidence="7" key="2">
    <citation type="submission" date="2014-02" db="EMBL/GenBank/DDBJ databases">
        <title>Complete DNA sequence of /Kuraishia capsulata/ illustrates novel genomic features among budding yeasts (/Saccharomycotina/).</title>
        <authorList>
            <person name="Morales L."/>
            <person name="Noel B."/>
            <person name="Porcel B."/>
            <person name="Marcet-Houben M."/>
            <person name="Hullo M-F."/>
            <person name="Sacerdot C."/>
            <person name="Tekaia F."/>
            <person name="Leh-Louis V."/>
            <person name="Despons L."/>
            <person name="Khanna V."/>
            <person name="Aury J-M."/>
            <person name="Barbe V."/>
            <person name="Couloux A."/>
            <person name="Labadie K."/>
            <person name="Pelletier E."/>
            <person name="Souciet J-L."/>
            <person name="Boekhout T."/>
            <person name="Gabaldon T."/>
            <person name="Wincker P."/>
            <person name="Dujon B."/>
        </authorList>
    </citation>
    <scope>NUCLEOTIDE SEQUENCE</scope>
    <source>
        <strain evidence="7">CBS 1993</strain>
    </source>
</reference>
<keyword evidence="3" id="KW-0032">Aminotransferase</keyword>
<dbReference type="RefSeq" id="XP_022458343.1">
    <property type="nucleotide sequence ID" value="XM_022602548.1"/>
</dbReference>
<name>W6MMW0_9ASCO</name>
<gene>
    <name evidence="7" type="ORF">KUCA_T00002308001</name>
</gene>
<dbReference type="HOGENOM" id="CLU_017584_0_5_1"/>
<proteinExistence type="inferred from homology"/>
<dbReference type="Gene3D" id="3.40.640.10">
    <property type="entry name" value="Type I PLP-dependent aspartate aminotransferase-like (Major domain)"/>
    <property type="match status" value="1"/>
</dbReference>
<dbReference type="GO" id="GO:0047536">
    <property type="term" value="F:2-aminoadipate transaminase activity"/>
    <property type="evidence" value="ECO:0007669"/>
    <property type="project" value="TreeGrafter"/>
</dbReference>
<dbReference type="EMBL" id="HG793127">
    <property type="protein sequence ID" value="CDK26337.1"/>
    <property type="molecule type" value="Genomic_DNA"/>
</dbReference>
<dbReference type="InterPro" id="IPR004839">
    <property type="entry name" value="Aminotransferase_I/II_large"/>
</dbReference>
<evidence type="ECO:0000313" key="7">
    <source>
        <dbReference type="EMBL" id="CDK26337.1"/>
    </source>
</evidence>
<keyword evidence="4" id="KW-0808">Transferase</keyword>
<comment type="similarity">
    <text evidence="2">Belongs to the class-I pyridoxal-phosphate-dependent aminotransferase family.</text>
</comment>
<dbReference type="GO" id="GO:0008793">
    <property type="term" value="F:aromatic-amino-acid transaminase activity"/>
    <property type="evidence" value="ECO:0007669"/>
    <property type="project" value="TreeGrafter"/>
</dbReference>
<dbReference type="Proteomes" id="UP000019384">
    <property type="component" value="Unassembled WGS sequence"/>
</dbReference>
<evidence type="ECO:0000256" key="3">
    <source>
        <dbReference type="ARBA" id="ARBA00022576"/>
    </source>
</evidence>
<dbReference type="GO" id="GO:0006571">
    <property type="term" value="P:tyrosine biosynthetic process"/>
    <property type="evidence" value="ECO:0007669"/>
    <property type="project" value="TreeGrafter"/>
</dbReference>
<dbReference type="OrthoDB" id="691673at2759"/>
<dbReference type="CDD" id="cd00609">
    <property type="entry name" value="AAT_like"/>
    <property type="match status" value="1"/>
</dbReference>
<keyword evidence="8" id="KW-1185">Reference proteome</keyword>
<evidence type="ECO:0000259" key="6">
    <source>
        <dbReference type="Pfam" id="PF00155"/>
    </source>
</evidence>
<dbReference type="STRING" id="1382522.W6MMW0"/>
<sequence length="476" mass="53220">MSFQHDNLIPERAKSRKMVHFWSSSKLPEGFVPHPEPISLVGGVPHHDFFPIRQIDLHVPSKPFPGPNEKETVVVIPQVSSDPEELDLAQGLQYAEVDGSKQLLKVTRDYTERVAKPAFEDWSTTLTNGSSNGLSKVFSVFLEEGDSILVEEFTFTPVLSSLKDVGGKPVPLKMDLIKGIDIDYMDDLLENWSATHPGQRRPKLLYTIANGHNPLGVAQSIDHKKKILELANKYDFLILEDDPYGYLALPAYEDVRSGLVDTTKLPTNDEFVKLLHPSYLTFDATGRVIRVETFSKVFAPGLRLGYIIAHKNVVQAINDFSMVSTRNPSGAAQLLVNDTIHHWGGIEGWLSWIIKVRQEYVERRNAALDVLYDSKAYKEGWITVIDPKAGMFVAVILNYEKKGLTAAQIPQFMEQLLVFNSVNGVGVVDGGRMSFDPISAPRANFVRITIASAPNLDVLKEAFRRFSKSVQDLFEA</sequence>
<dbReference type="InterPro" id="IPR050859">
    <property type="entry name" value="Class-I_PLP-dep_aminotransf"/>
</dbReference>
<dbReference type="GO" id="GO:0009074">
    <property type="term" value="P:aromatic amino acid family catabolic process"/>
    <property type="evidence" value="ECO:0007669"/>
    <property type="project" value="TreeGrafter"/>
</dbReference>
<dbReference type="InterPro" id="IPR015424">
    <property type="entry name" value="PyrdxlP-dep_Trfase"/>
</dbReference>
<dbReference type="GeneID" id="34519731"/>
<evidence type="ECO:0000313" key="8">
    <source>
        <dbReference type="Proteomes" id="UP000019384"/>
    </source>
</evidence>
<evidence type="ECO:0000256" key="2">
    <source>
        <dbReference type="ARBA" id="ARBA00007441"/>
    </source>
</evidence>